<evidence type="ECO:0000256" key="5">
    <source>
        <dbReference type="ARBA" id="ARBA00023136"/>
    </source>
</evidence>
<sequence>MTYSPPGFGRYTLSLLAICCLLILAMYVDIFGFSVALPAAACDLGLSTNQQAMLSAAPLIGVMTSSYAWGLCADTLGRRSTLLAAMTVGAILNIAASVAPSYEILALIKFFSGAFTASANAAAFVLLGECAPRRRRRQFMFVMASATMYSQLFICVFAIPIFNMRFHISLSWLDYRPWRLLLQVISLPAVVGVIGLIFVHESPKFLMSKGRDEDAIDVLRAIHRANCGEKEVYEVTSVYLEEPPVPRAVGGSLARHLWLQTAPLFQAPLRKNNLILYFMLLCAYMTSTGFTMWVPTMTNEFFNGEDSSGKSFCEVASTAAVSSTNSTDLDCNSVIQQSTLYAVMGYSGGGGTLTLLLTFIVVPIGGKRTTILVFLISAAAGLTLLFIREPLLSIALFYVFLYVSLILGTANSYLVDLNPTHLRGMVTCLSVVVARGFGFFSVQIIAALLADHCTAMVSGYILLVIGKNKKTKRIDFRGTRTPDRRPTVRASTD</sequence>
<evidence type="ECO:0000259" key="7">
    <source>
        <dbReference type="PROSITE" id="PS50850"/>
    </source>
</evidence>
<dbReference type="AlphaFoldDB" id="A0A8S4EXB3"/>
<evidence type="ECO:0000256" key="1">
    <source>
        <dbReference type="ARBA" id="ARBA00004141"/>
    </source>
</evidence>
<gene>
    <name evidence="8" type="ORF">PLXY2_LOCUS7246</name>
</gene>
<evidence type="ECO:0000256" key="4">
    <source>
        <dbReference type="ARBA" id="ARBA00022989"/>
    </source>
</evidence>
<dbReference type="InterPro" id="IPR020846">
    <property type="entry name" value="MFS_dom"/>
</dbReference>
<dbReference type="InterPro" id="IPR036259">
    <property type="entry name" value="MFS_trans_sf"/>
</dbReference>
<feature type="transmembrane region" description="Helical" evidence="6">
    <location>
        <begin position="104"/>
        <end position="127"/>
    </location>
</feature>
<proteinExistence type="predicted"/>
<dbReference type="PANTHER" id="PTHR23511">
    <property type="entry name" value="SYNAPTIC VESICLE GLYCOPROTEIN 2"/>
    <property type="match status" value="1"/>
</dbReference>
<comment type="subcellular location">
    <subcellularLocation>
        <location evidence="1">Membrane</location>
        <topology evidence="1">Multi-pass membrane protein</topology>
    </subcellularLocation>
</comment>
<dbReference type="InterPro" id="IPR011701">
    <property type="entry name" value="MFS"/>
</dbReference>
<feature type="transmembrane region" description="Helical" evidence="6">
    <location>
        <begin position="422"/>
        <end position="438"/>
    </location>
</feature>
<keyword evidence="4 6" id="KW-1133">Transmembrane helix</keyword>
<feature type="transmembrane region" description="Helical" evidence="6">
    <location>
        <begin position="51"/>
        <end position="69"/>
    </location>
</feature>
<name>A0A8S4EXB3_PLUXY</name>
<evidence type="ECO:0000256" key="3">
    <source>
        <dbReference type="ARBA" id="ARBA00022692"/>
    </source>
</evidence>
<feature type="transmembrane region" description="Helical" evidence="6">
    <location>
        <begin position="340"/>
        <end position="362"/>
    </location>
</feature>
<feature type="transmembrane region" description="Helical" evidence="6">
    <location>
        <begin position="139"/>
        <end position="160"/>
    </location>
</feature>
<feature type="transmembrane region" description="Helical" evidence="6">
    <location>
        <begin position="180"/>
        <end position="199"/>
    </location>
</feature>
<accession>A0A8S4EXB3</accession>
<keyword evidence="2" id="KW-0813">Transport</keyword>
<reference evidence="8" key="1">
    <citation type="submission" date="2020-11" db="EMBL/GenBank/DDBJ databases">
        <authorList>
            <person name="Whiteford S."/>
        </authorList>
    </citation>
    <scope>NUCLEOTIDE SEQUENCE</scope>
</reference>
<dbReference type="Gene3D" id="1.20.1250.20">
    <property type="entry name" value="MFS general substrate transporter like domains"/>
    <property type="match status" value="1"/>
</dbReference>
<keyword evidence="5 6" id="KW-0472">Membrane</keyword>
<dbReference type="EMBL" id="CAJHNJ030000024">
    <property type="protein sequence ID" value="CAG9120797.1"/>
    <property type="molecule type" value="Genomic_DNA"/>
</dbReference>
<feature type="transmembrane region" description="Helical" evidence="6">
    <location>
        <begin position="81"/>
        <end position="98"/>
    </location>
</feature>
<feature type="transmembrane region" description="Helical" evidence="6">
    <location>
        <begin position="444"/>
        <end position="465"/>
    </location>
</feature>
<keyword evidence="9" id="KW-1185">Reference proteome</keyword>
<protein>
    <submittedName>
        <fullName evidence="8">(diamondback moth) hypothetical protein</fullName>
    </submittedName>
</protein>
<keyword evidence="3 6" id="KW-0812">Transmembrane</keyword>
<dbReference type="PROSITE" id="PS50850">
    <property type="entry name" value="MFS"/>
    <property type="match status" value="1"/>
</dbReference>
<feature type="transmembrane region" description="Helical" evidence="6">
    <location>
        <begin position="393"/>
        <end position="415"/>
    </location>
</feature>
<evidence type="ECO:0000256" key="6">
    <source>
        <dbReference type="SAM" id="Phobius"/>
    </source>
</evidence>
<dbReference type="GO" id="GO:0022857">
    <property type="term" value="F:transmembrane transporter activity"/>
    <property type="evidence" value="ECO:0007669"/>
    <property type="project" value="InterPro"/>
</dbReference>
<dbReference type="Proteomes" id="UP000653454">
    <property type="component" value="Unassembled WGS sequence"/>
</dbReference>
<dbReference type="PANTHER" id="PTHR23511:SF35">
    <property type="entry name" value="MAJOR FACILITATOR SUPERFAMILY (MFS) PROFILE DOMAIN-CONTAINING PROTEIN"/>
    <property type="match status" value="1"/>
</dbReference>
<evidence type="ECO:0000313" key="8">
    <source>
        <dbReference type="EMBL" id="CAG9120797.1"/>
    </source>
</evidence>
<feature type="transmembrane region" description="Helical" evidence="6">
    <location>
        <begin position="369"/>
        <end position="387"/>
    </location>
</feature>
<organism evidence="8 9">
    <name type="scientific">Plutella xylostella</name>
    <name type="common">Diamondback moth</name>
    <name type="synonym">Plutella maculipennis</name>
    <dbReference type="NCBI Taxonomy" id="51655"/>
    <lineage>
        <taxon>Eukaryota</taxon>
        <taxon>Metazoa</taxon>
        <taxon>Ecdysozoa</taxon>
        <taxon>Arthropoda</taxon>
        <taxon>Hexapoda</taxon>
        <taxon>Insecta</taxon>
        <taxon>Pterygota</taxon>
        <taxon>Neoptera</taxon>
        <taxon>Endopterygota</taxon>
        <taxon>Lepidoptera</taxon>
        <taxon>Glossata</taxon>
        <taxon>Ditrysia</taxon>
        <taxon>Yponomeutoidea</taxon>
        <taxon>Plutellidae</taxon>
        <taxon>Plutella</taxon>
    </lineage>
</organism>
<evidence type="ECO:0000313" key="9">
    <source>
        <dbReference type="Proteomes" id="UP000653454"/>
    </source>
</evidence>
<dbReference type="Pfam" id="PF07690">
    <property type="entry name" value="MFS_1"/>
    <property type="match status" value="1"/>
</dbReference>
<dbReference type="SUPFAM" id="SSF103473">
    <property type="entry name" value="MFS general substrate transporter"/>
    <property type="match status" value="1"/>
</dbReference>
<dbReference type="GO" id="GO:0016020">
    <property type="term" value="C:membrane"/>
    <property type="evidence" value="ECO:0007669"/>
    <property type="project" value="UniProtKB-SubCell"/>
</dbReference>
<feature type="domain" description="Major facilitator superfamily (MFS) profile" evidence="7">
    <location>
        <begin position="15"/>
        <end position="493"/>
    </location>
</feature>
<feature type="transmembrane region" description="Helical" evidence="6">
    <location>
        <begin position="274"/>
        <end position="294"/>
    </location>
</feature>
<comment type="caution">
    <text evidence="8">The sequence shown here is derived from an EMBL/GenBank/DDBJ whole genome shotgun (WGS) entry which is preliminary data.</text>
</comment>
<evidence type="ECO:0000256" key="2">
    <source>
        <dbReference type="ARBA" id="ARBA00022448"/>
    </source>
</evidence>